<evidence type="ECO:0000256" key="9">
    <source>
        <dbReference type="ARBA" id="ARBA00022844"/>
    </source>
</evidence>
<evidence type="ECO:0000256" key="10">
    <source>
        <dbReference type="ARBA" id="ARBA00022879"/>
    </source>
</evidence>
<feature type="transmembrane region" description="Helical" evidence="20">
    <location>
        <begin position="382"/>
        <end position="400"/>
    </location>
</feature>
<dbReference type="GO" id="GO:0019062">
    <property type="term" value="P:virion attachment to host cell"/>
    <property type="evidence" value="ECO:0007669"/>
    <property type="project" value="UniProtKB-KW"/>
</dbReference>
<keyword evidence="14" id="KW-0325">Glycoprotein</keyword>
<keyword evidence="15" id="KW-0449">Lipoprotein</keyword>
<dbReference type="GO" id="GO:0039654">
    <property type="term" value="P:fusion of virus membrane with host endosome membrane"/>
    <property type="evidence" value="ECO:0007669"/>
    <property type="project" value="UniProtKB-KW"/>
</dbReference>
<keyword evidence="8" id="KW-1161">Viral attachment to host cell</keyword>
<evidence type="ECO:0000256" key="4">
    <source>
        <dbReference type="ARBA" id="ARBA00022581"/>
    </source>
</evidence>
<evidence type="ECO:0000256" key="19">
    <source>
        <dbReference type="SAM" id="MobiDB-lite"/>
    </source>
</evidence>
<keyword evidence="5" id="KW-1162">Viral penetration into host cytoplasm</keyword>
<protein>
    <recommendedName>
        <fullName evidence="18">Large envelope protein</fullName>
    </recommendedName>
</protein>
<keyword evidence="9" id="KW-0946">Virion</keyword>
<dbReference type="GO" id="GO:0075513">
    <property type="term" value="P:caveolin-mediated endocytosis of virus by host cell"/>
    <property type="evidence" value="ECO:0007669"/>
    <property type="project" value="UniProtKB-KW"/>
</dbReference>
<organism evidence="21">
    <name type="scientific">Bat Hepatitis B virus</name>
    <dbReference type="NCBI Taxonomy" id="1401315"/>
    <lineage>
        <taxon>Viruses</taxon>
        <taxon>Riboviria</taxon>
        <taxon>Pararnavirae</taxon>
        <taxon>Artverviricota</taxon>
        <taxon>Revtraviricetes</taxon>
        <taxon>Blubervirales</taxon>
        <taxon>Hepadnaviridae</taxon>
        <taxon>Orthohepadnavirus</taxon>
        <taxon>Orthohepadnavirus hominoidei</taxon>
        <taxon>Hepatitis B virus</taxon>
    </lineage>
</organism>
<keyword evidence="16" id="KW-1160">Virus entry into host cell</keyword>
<evidence type="ECO:0000256" key="12">
    <source>
        <dbReference type="ARBA" id="ARBA00022989"/>
    </source>
</evidence>
<evidence type="ECO:0000256" key="7">
    <source>
        <dbReference type="ARBA" id="ARBA00022707"/>
    </source>
</evidence>
<feature type="transmembrane region" description="Helical" evidence="20">
    <location>
        <begin position="407"/>
        <end position="426"/>
    </location>
</feature>
<keyword evidence="7" id="KW-0519">Myristate</keyword>
<evidence type="ECO:0000256" key="8">
    <source>
        <dbReference type="ARBA" id="ARBA00022804"/>
    </source>
</evidence>
<evidence type="ECO:0000256" key="13">
    <source>
        <dbReference type="ARBA" id="ARBA00023136"/>
    </source>
</evidence>
<feature type="compositionally biased region" description="Pro residues" evidence="19">
    <location>
        <begin position="123"/>
        <end position="133"/>
    </location>
</feature>
<proteinExistence type="predicted"/>
<keyword evidence="2" id="KW-1168">Fusion of virus membrane with host membrane</keyword>
<evidence type="ECO:0000256" key="14">
    <source>
        <dbReference type="ARBA" id="ARBA00023180"/>
    </source>
</evidence>
<dbReference type="GO" id="GO:0055036">
    <property type="term" value="C:virion membrane"/>
    <property type="evidence" value="ECO:0007669"/>
    <property type="project" value="UniProtKB-SubCell"/>
</dbReference>
<dbReference type="GO" id="GO:0019031">
    <property type="term" value="C:viral envelope"/>
    <property type="evidence" value="ECO:0007669"/>
    <property type="project" value="UniProtKB-KW"/>
</dbReference>
<keyword evidence="13 20" id="KW-0472">Membrane</keyword>
<evidence type="ECO:0000256" key="16">
    <source>
        <dbReference type="ARBA" id="ARBA00023296"/>
    </source>
</evidence>
<evidence type="ECO:0000313" key="21">
    <source>
        <dbReference type="EMBL" id="ATY50176.1"/>
    </source>
</evidence>
<dbReference type="InterPro" id="IPR000349">
    <property type="entry name" value="HBV_HBSAG"/>
</dbReference>
<feature type="region of interest" description="Disordered" evidence="19">
    <location>
        <begin position="172"/>
        <end position="193"/>
    </location>
</feature>
<evidence type="ECO:0000256" key="17">
    <source>
        <dbReference type="ARBA" id="ARBA00033788"/>
    </source>
</evidence>
<keyword evidence="12 20" id="KW-1133">Transmembrane helix</keyword>
<keyword evidence="17" id="KW-1166">Caveolin-mediated endocytosis of virus by host</keyword>
<reference evidence="21" key="1">
    <citation type="journal article" date="2017" name="Virology">
        <title>Extensive diversity and evolution of hepadnaviruses in bats in China.</title>
        <authorList>
            <person name="Nie F.Y."/>
            <person name="Lin X.D."/>
            <person name="Hao Z.Y."/>
            <person name="Chen X.N."/>
            <person name="Wang Z.X."/>
            <person name="Wang M.R."/>
            <person name="Wu J."/>
            <person name="Wang H.W."/>
            <person name="Zhao G."/>
            <person name="Ma R.Z."/>
            <person name="Holmes E.C."/>
            <person name="Zhang Y.Z."/>
        </authorList>
    </citation>
    <scope>NUCLEOTIDE SEQUENCE</scope>
    <source>
        <strain evidence="21">Anlong-Ms-258</strain>
    </source>
</reference>
<evidence type="ECO:0000256" key="18">
    <source>
        <dbReference type="RuleBase" id="RU003356"/>
    </source>
</evidence>
<evidence type="ECO:0000256" key="2">
    <source>
        <dbReference type="ARBA" id="ARBA00022506"/>
    </source>
</evidence>
<evidence type="ECO:0000256" key="6">
    <source>
        <dbReference type="ARBA" id="ARBA00022692"/>
    </source>
</evidence>
<dbReference type="EMBL" id="MG457468">
    <property type="protein sequence ID" value="ATY50176.1"/>
    <property type="molecule type" value="Genomic_DNA"/>
</dbReference>
<dbReference type="Pfam" id="PF00695">
    <property type="entry name" value="vMSA"/>
    <property type="match status" value="1"/>
</dbReference>
<keyword evidence="3" id="KW-1170">Fusion of virus membrane with host endosomal membrane</keyword>
<name>A0A2H4RI84_HBV</name>
<comment type="subcellular location">
    <subcellularLocation>
        <location evidence="1">Virion membrane</location>
    </subcellularLocation>
</comment>
<feature type="transmembrane region" description="Helical" evidence="20">
    <location>
        <begin position="285"/>
        <end position="303"/>
    </location>
</feature>
<keyword evidence="4" id="KW-0945">Host-virus interaction</keyword>
<keyword evidence="11" id="KW-1164">Virus endocytosis by host</keyword>
<accession>A0A2H4RI84</accession>
<sequence>MGNSAWTLPNPLGFFPDHSVVPDTYSDPMFGPGPYDPLPDRDPWPQAWNLSPGAWGPGLVPPHGGLLSSGENPQGVLTTFKDDGEVRKTVTGRKMEIIKPATVTIQPKPPPMQVPTTGQRSPIPQPLPPPPTQTPNRNKGRLPTPPSLPAKDTHPHLNMNATWRQRYSSLLNPVPGSTTATHQPAASTASSTASFSFPTGDPAIDMGNISSELLAPLVGFQVVFFLWTKILTIGQSLDSWWTSLSFLGGTPECNGLSLLSPICKHSPTSCPATCPGFRWMCLRRFIIYLLVLLLCLICLLVLLDWRGLLPVCPIGPQTETTMRCNTCTVSADEITSWPSCCCTKPTGGNCTCWPIPSSWAFAKFLWGLASLRFSWLNSLVPWLQWFVGLSPTAWLLLIWMMWYWGPGLLSTLSPFMPLFVLFSLIWGSL</sequence>
<evidence type="ECO:0000256" key="3">
    <source>
        <dbReference type="ARBA" id="ARBA00022510"/>
    </source>
</evidence>
<keyword evidence="6 20" id="KW-0812">Transmembrane</keyword>
<evidence type="ECO:0000256" key="11">
    <source>
        <dbReference type="ARBA" id="ARBA00022890"/>
    </source>
</evidence>
<feature type="region of interest" description="Disordered" evidence="19">
    <location>
        <begin position="105"/>
        <end position="156"/>
    </location>
</feature>
<evidence type="ECO:0000256" key="5">
    <source>
        <dbReference type="ARBA" id="ARBA00022595"/>
    </source>
</evidence>
<feature type="compositionally biased region" description="Low complexity" evidence="19">
    <location>
        <begin position="177"/>
        <end position="193"/>
    </location>
</feature>
<evidence type="ECO:0000256" key="20">
    <source>
        <dbReference type="SAM" id="Phobius"/>
    </source>
</evidence>
<keyword evidence="10" id="KW-0261">Viral envelope protein</keyword>
<evidence type="ECO:0000256" key="1">
    <source>
        <dbReference type="ARBA" id="ARBA00004182"/>
    </source>
</evidence>
<evidence type="ECO:0000256" key="15">
    <source>
        <dbReference type="ARBA" id="ARBA00023288"/>
    </source>
</evidence>